<organism evidence="21 22">
    <name type="scientific">Thermosulfidibacter takaii (strain DSM 17441 / JCM 13301 / NBRC 103674 / ABI70S6)</name>
    <dbReference type="NCBI Taxonomy" id="1298851"/>
    <lineage>
        <taxon>Bacteria</taxon>
        <taxon>Pseudomonadati</taxon>
        <taxon>Thermosulfidibacterota</taxon>
        <taxon>Thermosulfidibacteria</taxon>
        <taxon>Thermosulfidibacterales</taxon>
        <taxon>Thermosulfidibacteraceae</taxon>
    </lineage>
</organism>
<comment type="function">
    <text evidence="17 18">Catalyzes the last two sequential reactions in the de novo biosynthetic pathway for UDP-N-acetylglucosamine (UDP-GlcNAc). The C-terminal domain catalyzes the transfer of acetyl group from acetyl coenzyme A to glucosamine-1-phosphate (GlcN-1-P) to produce N-acetylglucosamine-1-phosphate (GlcNAc-1-P), which is converted into UDP-GlcNAc by the transfer of uridine 5-monophosphate (from uridine 5-triphosphate), a reaction catalyzed by the N-terminal domain.</text>
</comment>
<dbReference type="Pfam" id="PF12804">
    <property type="entry name" value="NTP_transf_3"/>
    <property type="match status" value="1"/>
</dbReference>
<reference evidence="22" key="1">
    <citation type="journal article" date="2018" name="Science">
        <title>A primordial and reversible TCA cycle in a facultatively chemolithoautotrophic thermophile.</title>
        <authorList>
            <person name="Nunoura T."/>
            <person name="Chikaraishi Y."/>
            <person name="Izaki R."/>
            <person name="Suwa T."/>
            <person name="Sato T."/>
            <person name="Harada T."/>
            <person name="Mori K."/>
            <person name="Kato Y."/>
            <person name="Miyazaki M."/>
            <person name="Shimamura S."/>
            <person name="Yanagawa K."/>
            <person name="Shuto A."/>
            <person name="Ohkouchi N."/>
            <person name="Fujita N."/>
            <person name="Takaki Y."/>
            <person name="Atomi H."/>
            <person name="Takai K."/>
        </authorList>
    </citation>
    <scope>NUCLEOTIDE SEQUENCE [LARGE SCALE GENOMIC DNA]</scope>
    <source>
        <strain evidence="22">DSM 17441 / JCM 13301 / NBRC 103674 / ABI70S6</strain>
    </source>
</reference>
<dbReference type="PANTHER" id="PTHR43584:SF3">
    <property type="entry name" value="BIFUNCTIONAL PROTEIN GLMU"/>
    <property type="match status" value="1"/>
</dbReference>
<feature type="domain" description="Mannose-1-phosphate guanyltransferase C-terminal" evidence="20">
    <location>
        <begin position="259"/>
        <end position="355"/>
    </location>
</feature>
<dbReference type="SUPFAM" id="SSF51161">
    <property type="entry name" value="Trimeric LpxA-like enzymes"/>
    <property type="match status" value="1"/>
</dbReference>
<feature type="binding site" evidence="18">
    <location>
        <position position="141"/>
    </location>
    <ligand>
        <name>UDP-N-acetyl-alpha-D-glucosamine</name>
        <dbReference type="ChEBI" id="CHEBI:57705"/>
    </ligand>
</feature>
<feature type="binding site" evidence="18">
    <location>
        <position position="170"/>
    </location>
    <ligand>
        <name>UDP-N-acetyl-alpha-D-glucosamine</name>
        <dbReference type="ChEBI" id="CHEBI:57705"/>
    </ligand>
</feature>
<dbReference type="GO" id="GO:0009252">
    <property type="term" value="P:peptidoglycan biosynthetic process"/>
    <property type="evidence" value="ECO:0007669"/>
    <property type="project" value="UniProtKB-UniRule"/>
</dbReference>
<dbReference type="InterPro" id="IPR011004">
    <property type="entry name" value="Trimer_LpxA-like_sf"/>
</dbReference>
<keyword evidence="4 18" id="KW-0963">Cytoplasm</keyword>
<keyword evidence="14 18" id="KW-0961">Cell wall biogenesis/degradation</keyword>
<evidence type="ECO:0000256" key="11">
    <source>
        <dbReference type="ARBA" id="ARBA00022984"/>
    </source>
</evidence>
<feature type="binding site" evidence="18">
    <location>
        <position position="351"/>
    </location>
    <ligand>
        <name>UDP-N-acetyl-alpha-D-glucosamine</name>
        <dbReference type="ChEBI" id="CHEBI:57705"/>
    </ligand>
</feature>
<dbReference type="PROSITE" id="PS00101">
    <property type="entry name" value="HEXAPEP_TRANSFERASES"/>
    <property type="match status" value="1"/>
</dbReference>
<feature type="binding site" evidence="18">
    <location>
        <position position="380"/>
    </location>
    <ligand>
        <name>acetyl-CoA</name>
        <dbReference type="ChEBI" id="CHEBI:57288"/>
    </ligand>
</feature>
<dbReference type="Gene3D" id="2.160.10.10">
    <property type="entry name" value="Hexapeptide repeat proteins"/>
    <property type="match status" value="1"/>
</dbReference>
<evidence type="ECO:0000256" key="10">
    <source>
        <dbReference type="ARBA" id="ARBA00022960"/>
    </source>
</evidence>
<feature type="region of interest" description="Linker" evidence="18">
    <location>
        <begin position="230"/>
        <end position="250"/>
    </location>
</feature>
<evidence type="ECO:0000313" key="21">
    <source>
        <dbReference type="EMBL" id="BAT71766.1"/>
    </source>
</evidence>
<dbReference type="PANTHER" id="PTHR43584">
    <property type="entry name" value="NUCLEOTIDYL TRANSFERASE"/>
    <property type="match status" value="1"/>
</dbReference>
<feature type="binding site" evidence="18">
    <location>
        <begin position="386"/>
        <end position="387"/>
    </location>
    <ligand>
        <name>acetyl-CoA</name>
        <dbReference type="ChEBI" id="CHEBI:57288"/>
    </ligand>
</feature>
<keyword evidence="22" id="KW-1185">Reference proteome</keyword>
<dbReference type="AlphaFoldDB" id="A0A0S3QTW8"/>
<dbReference type="GO" id="GO:0019134">
    <property type="term" value="F:glucosamine-1-phosphate N-acetyltransferase activity"/>
    <property type="evidence" value="ECO:0007669"/>
    <property type="project" value="UniProtKB-UniRule"/>
</dbReference>
<dbReference type="InterPro" id="IPR018357">
    <property type="entry name" value="Hexapep_transf_CS"/>
</dbReference>
<dbReference type="GO" id="GO:0000902">
    <property type="term" value="P:cell morphogenesis"/>
    <property type="evidence" value="ECO:0007669"/>
    <property type="project" value="UniProtKB-UniRule"/>
</dbReference>
<comment type="subunit">
    <text evidence="18">Homotrimer.</text>
</comment>
<evidence type="ECO:0000256" key="17">
    <source>
        <dbReference type="ARBA" id="ARBA00049628"/>
    </source>
</evidence>
<evidence type="ECO:0000256" key="13">
    <source>
        <dbReference type="ARBA" id="ARBA00023315"/>
    </source>
</evidence>
<dbReference type="GO" id="GO:0005737">
    <property type="term" value="C:cytoplasm"/>
    <property type="evidence" value="ECO:0007669"/>
    <property type="project" value="UniProtKB-SubCell"/>
</dbReference>
<dbReference type="EC" id="2.7.7.23" evidence="18"/>
<comment type="pathway">
    <text evidence="18">Nucleotide-sugar biosynthesis; UDP-N-acetyl-alpha-D-glucosamine biosynthesis; UDP-N-acetyl-alpha-D-glucosamine from N-acetyl-alpha-D-glucosamine 1-phosphate: step 1/1.</text>
</comment>
<dbReference type="EC" id="2.3.1.157" evidence="18"/>
<feature type="binding site" evidence="18">
    <location>
        <position position="405"/>
    </location>
    <ligand>
        <name>acetyl-CoA</name>
        <dbReference type="ChEBI" id="CHEBI:57288"/>
    </ligand>
</feature>
<feature type="binding site" evidence="18">
    <location>
        <position position="377"/>
    </location>
    <ligand>
        <name>UDP-N-acetyl-alpha-D-glucosamine</name>
        <dbReference type="ChEBI" id="CHEBI:57705"/>
    </ligand>
</feature>
<dbReference type="GO" id="GO:0009245">
    <property type="term" value="P:lipid A biosynthetic process"/>
    <property type="evidence" value="ECO:0007669"/>
    <property type="project" value="UniProtKB-UniRule"/>
</dbReference>
<dbReference type="UniPathway" id="UPA00973"/>
<proteinExistence type="inferred from homology"/>
<comment type="catalytic activity">
    <reaction evidence="15 18">
        <text>alpha-D-glucosamine 1-phosphate + acetyl-CoA = N-acetyl-alpha-D-glucosamine 1-phosphate + CoA + H(+)</text>
        <dbReference type="Rhea" id="RHEA:13725"/>
        <dbReference type="ChEBI" id="CHEBI:15378"/>
        <dbReference type="ChEBI" id="CHEBI:57287"/>
        <dbReference type="ChEBI" id="CHEBI:57288"/>
        <dbReference type="ChEBI" id="CHEBI:57776"/>
        <dbReference type="ChEBI" id="CHEBI:58516"/>
        <dbReference type="EC" id="2.3.1.157"/>
    </reaction>
</comment>
<feature type="binding site" evidence="18">
    <location>
        <position position="105"/>
    </location>
    <ligand>
        <name>Mg(2+)</name>
        <dbReference type="ChEBI" id="CHEBI:18420"/>
    </ligand>
</feature>
<feature type="binding site" evidence="18">
    <location>
        <position position="155"/>
    </location>
    <ligand>
        <name>UDP-N-acetyl-alpha-D-glucosamine</name>
        <dbReference type="ChEBI" id="CHEBI:57705"/>
    </ligand>
</feature>
<comment type="catalytic activity">
    <reaction evidence="16 18">
        <text>N-acetyl-alpha-D-glucosamine 1-phosphate + UTP + H(+) = UDP-N-acetyl-alpha-D-glucosamine + diphosphate</text>
        <dbReference type="Rhea" id="RHEA:13509"/>
        <dbReference type="ChEBI" id="CHEBI:15378"/>
        <dbReference type="ChEBI" id="CHEBI:33019"/>
        <dbReference type="ChEBI" id="CHEBI:46398"/>
        <dbReference type="ChEBI" id="CHEBI:57705"/>
        <dbReference type="ChEBI" id="CHEBI:57776"/>
        <dbReference type="EC" id="2.7.7.23"/>
    </reaction>
</comment>
<dbReference type="InterPro" id="IPR005882">
    <property type="entry name" value="Bifunctional_GlmU"/>
</dbReference>
<feature type="binding site" evidence="18">
    <location>
        <position position="25"/>
    </location>
    <ligand>
        <name>UDP-N-acetyl-alpha-D-glucosamine</name>
        <dbReference type="ChEBI" id="CHEBI:57705"/>
    </ligand>
</feature>
<dbReference type="InterPro" id="IPR050065">
    <property type="entry name" value="GlmU-like"/>
</dbReference>
<dbReference type="SUPFAM" id="SSF53448">
    <property type="entry name" value="Nucleotide-diphospho-sugar transferases"/>
    <property type="match status" value="1"/>
</dbReference>
<evidence type="ECO:0000256" key="1">
    <source>
        <dbReference type="ARBA" id="ARBA00004496"/>
    </source>
</evidence>
<dbReference type="HAMAP" id="MF_01631">
    <property type="entry name" value="GlmU"/>
    <property type="match status" value="1"/>
</dbReference>
<evidence type="ECO:0000256" key="4">
    <source>
        <dbReference type="ARBA" id="ARBA00022490"/>
    </source>
</evidence>
<feature type="active site" description="Proton acceptor" evidence="18">
    <location>
        <position position="363"/>
    </location>
</feature>
<dbReference type="InterPro" id="IPR056729">
    <property type="entry name" value="GMPPB_C"/>
</dbReference>
<gene>
    <name evidence="18 21" type="primary">glmU</name>
    <name evidence="21" type="ORF">TST_0968</name>
</gene>
<evidence type="ECO:0000256" key="18">
    <source>
        <dbReference type="HAMAP-Rule" id="MF_01631"/>
    </source>
</evidence>
<evidence type="ECO:0000259" key="19">
    <source>
        <dbReference type="Pfam" id="PF12804"/>
    </source>
</evidence>
<dbReference type="Pfam" id="PF25087">
    <property type="entry name" value="GMPPB_C"/>
    <property type="match status" value="1"/>
</dbReference>
<evidence type="ECO:0000256" key="7">
    <source>
        <dbReference type="ARBA" id="ARBA00022723"/>
    </source>
</evidence>
<dbReference type="EMBL" id="AP013035">
    <property type="protein sequence ID" value="BAT71766.1"/>
    <property type="molecule type" value="Genomic_DNA"/>
</dbReference>
<comment type="subcellular location">
    <subcellularLocation>
        <location evidence="1 18">Cytoplasm</location>
    </subcellularLocation>
</comment>
<keyword evidence="13 18" id="KW-0012">Acyltransferase</keyword>
<feature type="binding site" evidence="18">
    <location>
        <position position="77"/>
    </location>
    <ligand>
        <name>UDP-N-acetyl-alpha-D-glucosamine</name>
        <dbReference type="ChEBI" id="CHEBI:57705"/>
    </ligand>
</feature>
<dbReference type="Pfam" id="PF00132">
    <property type="entry name" value="Hexapep"/>
    <property type="match status" value="1"/>
</dbReference>
<keyword evidence="12 18" id="KW-0511">Multifunctional enzyme</keyword>
<evidence type="ECO:0000256" key="16">
    <source>
        <dbReference type="ARBA" id="ARBA00048493"/>
    </source>
</evidence>
<sequence length="463" mass="50628">MEVCMVSAVVLAAGEGKRMKSKIPKVLHRIGDKALIDCVLEKVREVADQLVVVVGHGADKVMEYLQGRYKEVVFAHQKKQLGTAHAVQVAIKKVKGDKVFVLPGDMPLIRPQSLKKVLQEVDSGADMAVLVCEHEDPTGYGRVITNKGRILKIVEEVDATEDEKKIKLTNTGVYCFKIEALEKYLPLIKNDNKKGEFYLTDIVEIVNDKGGVVKAVMGEEFEGFGVNTRKQLAEAYKIMARNKVEYLLENGVTVYAPETVFISEEVEIGQDTVIYPYVFITGETVIGNNCTIGPFCMIRDCKIGDSVRINEHSVMEGAVIESEVTVGPFARLREGTVLKSNSRVGNFVEVKKSVIGEWSKANHLAYIGDATVGKGVNIGAGTITCNYDGVKKHPTVIEDGVFIGSDTQLVAPVRVGAGSLVGAGSTITKDIPPDSLAITRAPLKIFEGKGMRYFKKKKYGIEE</sequence>
<evidence type="ECO:0000256" key="2">
    <source>
        <dbReference type="ARBA" id="ARBA00007707"/>
    </source>
</evidence>
<dbReference type="UniPathway" id="UPA00113">
    <property type="reaction ID" value="UER00532"/>
</dbReference>
<feature type="binding site" evidence="18">
    <location>
        <position position="333"/>
    </location>
    <ligand>
        <name>UDP-N-acetyl-alpha-D-glucosamine</name>
        <dbReference type="ChEBI" id="CHEBI:57705"/>
    </ligand>
</feature>
<evidence type="ECO:0000256" key="6">
    <source>
        <dbReference type="ARBA" id="ARBA00022695"/>
    </source>
</evidence>
<feature type="domain" description="MobA-like NTP transferase" evidence="19">
    <location>
        <begin position="8"/>
        <end position="138"/>
    </location>
</feature>
<dbReference type="GO" id="GO:0003977">
    <property type="term" value="F:UDP-N-acetylglucosamine diphosphorylase activity"/>
    <property type="evidence" value="ECO:0007669"/>
    <property type="project" value="UniProtKB-UniRule"/>
</dbReference>
<protein>
    <recommendedName>
        <fullName evidence="18">Bifunctional protein GlmU</fullName>
    </recommendedName>
    <domain>
        <recommendedName>
            <fullName evidence="18">UDP-N-acetylglucosamine pyrophosphorylase</fullName>
            <ecNumber evidence="18">2.7.7.23</ecNumber>
        </recommendedName>
        <alternativeName>
            <fullName evidence="18">N-acetylglucosamine-1-phosphate uridyltransferase</fullName>
        </alternativeName>
    </domain>
    <domain>
        <recommendedName>
            <fullName evidence="18">Glucosamine-1-phosphate N-acetyltransferase</fullName>
            <ecNumber evidence="18">2.3.1.157</ecNumber>
        </recommendedName>
    </domain>
</protein>
<dbReference type="InterPro" id="IPR025877">
    <property type="entry name" value="MobA-like_NTP_Trfase"/>
</dbReference>
<feature type="binding site" evidence="18">
    <location>
        <begin position="11"/>
        <end position="14"/>
    </location>
    <ligand>
        <name>UDP-N-acetyl-alpha-D-glucosamine</name>
        <dbReference type="ChEBI" id="CHEBI:57705"/>
    </ligand>
</feature>
<dbReference type="CDD" id="cd02540">
    <property type="entry name" value="GT2_GlmU_N_bac"/>
    <property type="match status" value="1"/>
</dbReference>
<comment type="pathway">
    <text evidence="18">Nucleotide-sugar biosynthesis; UDP-N-acetyl-alpha-D-glucosamine biosynthesis; N-acetyl-alpha-D-glucosamine 1-phosphate from alpha-D-glucosamine 6-phosphate (route II): step 2/2.</text>
</comment>
<evidence type="ECO:0000256" key="15">
    <source>
        <dbReference type="ARBA" id="ARBA00048247"/>
    </source>
</evidence>
<comment type="cofactor">
    <cofactor evidence="18">
        <name>Mg(2+)</name>
        <dbReference type="ChEBI" id="CHEBI:18420"/>
    </cofactor>
    <text evidence="18">Binds 1 Mg(2+) ion per subunit.</text>
</comment>
<keyword evidence="5 18" id="KW-0808">Transferase</keyword>
<dbReference type="InterPro" id="IPR029044">
    <property type="entry name" value="Nucleotide-diphossugar_trans"/>
</dbReference>
<keyword evidence="10 18" id="KW-0133">Cell shape</keyword>
<dbReference type="GO" id="GO:0008360">
    <property type="term" value="P:regulation of cell shape"/>
    <property type="evidence" value="ECO:0007669"/>
    <property type="project" value="UniProtKB-KW"/>
</dbReference>
<dbReference type="Proteomes" id="UP000063234">
    <property type="component" value="Chromosome"/>
</dbReference>
<dbReference type="GO" id="GO:0071555">
    <property type="term" value="P:cell wall organization"/>
    <property type="evidence" value="ECO:0007669"/>
    <property type="project" value="UniProtKB-KW"/>
</dbReference>
<dbReference type="PATRIC" id="fig|1298851.3.peg.1007"/>
<evidence type="ECO:0000256" key="12">
    <source>
        <dbReference type="ARBA" id="ARBA00023268"/>
    </source>
</evidence>
<evidence type="ECO:0000256" key="14">
    <source>
        <dbReference type="ARBA" id="ARBA00023316"/>
    </source>
</evidence>
<dbReference type="NCBIfam" id="TIGR01173">
    <property type="entry name" value="glmU"/>
    <property type="match status" value="1"/>
</dbReference>
<evidence type="ECO:0000313" key="22">
    <source>
        <dbReference type="Proteomes" id="UP000063234"/>
    </source>
</evidence>
<dbReference type="GO" id="GO:0016020">
    <property type="term" value="C:membrane"/>
    <property type="evidence" value="ECO:0007669"/>
    <property type="project" value="GOC"/>
</dbReference>
<feature type="binding site" evidence="18">
    <location>
        <position position="366"/>
    </location>
    <ligand>
        <name>UDP-N-acetyl-alpha-D-glucosamine</name>
        <dbReference type="ChEBI" id="CHEBI:57705"/>
    </ligand>
</feature>
<feature type="binding site" evidence="18">
    <location>
        <begin position="82"/>
        <end position="83"/>
    </location>
    <ligand>
        <name>UDP-N-acetyl-alpha-D-glucosamine</name>
        <dbReference type="ChEBI" id="CHEBI:57705"/>
    </ligand>
</feature>
<dbReference type="GO" id="GO:0000287">
    <property type="term" value="F:magnesium ion binding"/>
    <property type="evidence" value="ECO:0007669"/>
    <property type="project" value="UniProtKB-UniRule"/>
</dbReference>
<dbReference type="InterPro" id="IPR038009">
    <property type="entry name" value="GlmU_C_LbH"/>
</dbReference>
<keyword evidence="6 18" id="KW-0548">Nucleotidyltransferase</keyword>
<dbReference type="CDD" id="cd03353">
    <property type="entry name" value="LbH_GlmU_C"/>
    <property type="match status" value="1"/>
</dbReference>
<feature type="binding site" evidence="18">
    <location>
        <position position="440"/>
    </location>
    <ligand>
        <name>acetyl-CoA</name>
        <dbReference type="ChEBI" id="CHEBI:57288"/>
    </ligand>
</feature>
<comment type="caution">
    <text evidence="18">Lacks conserved residue(s) required for the propagation of feature annotation.</text>
</comment>
<comment type="pathway">
    <text evidence="18">Bacterial outer membrane biogenesis; LPS lipid A biosynthesis.</text>
</comment>
<keyword evidence="11 18" id="KW-0573">Peptidoglycan synthesis</keyword>
<feature type="binding site" evidence="18">
    <location>
        <position position="227"/>
    </location>
    <ligand>
        <name>Mg(2+)</name>
        <dbReference type="ChEBI" id="CHEBI:18420"/>
    </ligand>
</feature>
<comment type="similarity">
    <text evidence="3 18">In the N-terminal section; belongs to the N-acetylglucosamine-1-phosphate uridyltransferase family.</text>
</comment>
<keyword evidence="8 18" id="KW-0677">Repeat</keyword>
<feature type="region of interest" description="Pyrophosphorylase" evidence="18">
    <location>
        <begin position="1"/>
        <end position="229"/>
    </location>
</feature>
<keyword evidence="7 18" id="KW-0479">Metal-binding</keyword>
<evidence type="ECO:0000259" key="20">
    <source>
        <dbReference type="Pfam" id="PF25087"/>
    </source>
</evidence>
<feature type="region of interest" description="N-acetyltransferase" evidence="18">
    <location>
        <begin position="251"/>
        <end position="463"/>
    </location>
</feature>
<dbReference type="STRING" id="1298851.TST_0968"/>
<feature type="binding site" evidence="18">
    <location>
        <position position="423"/>
    </location>
    <ligand>
        <name>acetyl-CoA</name>
        <dbReference type="ChEBI" id="CHEBI:57288"/>
    </ligand>
</feature>
<evidence type="ECO:0000256" key="5">
    <source>
        <dbReference type="ARBA" id="ARBA00022679"/>
    </source>
</evidence>
<evidence type="ECO:0000256" key="3">
    <source>
        <dbReference type="ARBA" id="ARBA00007947"/>
    </source>
</evidence>
<accession>A0A0S3QTW8</accession>
<name>A0A0S3QTW8_THET7</name>
<comment type="similarity">
    <text evidence="2 18">In the C-terminal section; belongs to the transferase hexapeptide repeat family.</text>
</comment>
<dbReference type="GO" id="GO:0006048">
    <property type="term" value="P:UDP-N-acetylglucosamine biosynthetic process"/>
    <property type="evidence" value="ECO:0007669"/>
    <property type="project" value="UniProtKB-UniPathway"/>
</dbReference>
<dbReference type="Gene3D" id="3.90.550.10">
    <property type="entry name" value="Spore Coat Polysaccharide Biosynthesis Protein SpsA, Chain A"/>
    <property type="match status" value="1"/>
</dbReference>
<dbReference type="KEGG" id="ttk:TST_0968"/>
<evidence type="ECO:0000256" key="9">
    <source>
        <dbReference type="ARBA" id="ARBA00022842"/>
    </source>
</evidence>
<dbReference type="InterPro" id="IPR001451">
    <property type="entry name" value="Hexapep"/>
</dbReference>
<feature type="binding site" evidence="18">
    <location>
        <position position="227"/>
    </location>
    <ligand>
        <name>UDP-N-acetyl-alpha-D-glucosamine</name>
        <dbReference type="ChEBI" id="CHEBI:57705"/>
    </ligand>
</feature>
<evidence type="ECO:0000256" key="8">
    <source>
        <dbReference type="ARBA" id="ARBA00022737"/>
    </source>
</evidence>
<keyword evidence="9 18" id="KW-0460">Magnesium</keyword>